<evidence type="ECO:0000313" key="1">
    <source>
        <dbReference type="EMBL" id="VDI14942.1"/>
    </source>
</evidence>
<proteinExistence type="predicted"/>
<keyword evidence="2" id="KW-1185">Reference proteome</keyword>
<evidence type="ECO:0000313" key="2">
    <source>
        <dbReference type="Proteomes" id="UP000596742"/>
    </source>
</evidence>
<dbReference type="AlphaFoldDB" id="A0A8B6D5G5"/>
<comment type="caution">
    <text evidence="1">The sequence shown here is derived from an EMBL/GenBank/DDBJ whole genome shotgun (WGS) entry which is preliminary data.</text>
</comment>
<name>A0A8B6D5G5_MYTGA</name>
<accession>A0A8B6D5G5</accession>
<dbReference type="OrthoDB" id="6120138at2759"/>
<dbReference type="Proteomes" id="UP000596742">
    <property type="component" value="Unassembled WGS sequence"/>
</dbReference>
<reference evidence="1" key="1">
    <citation type="submission" date="2018-11" db="EMBL/GenBank/DDBJ databases">
        <authorList>
            <person name="Alioto T."/>
            <person name="Alioto T."/>
        </authorList>
    </citation>
    <scope>NUCLEOTIDE SEQUENCE</scope>
</reference>
<sequence>MMNHSHNGDPVTEKMFLDLFTGFVRIFHLKIYDTTKTEHYFTIGEREFISEPDAIIYKFTESESCDAARLESSVFVVAKVKQYCKDKKKDRTSNLRHASDDLAQVADHIASNVKGQHIGDMLAVTQSSSALGNNGVFGFIVQGTKVTLTSLKVGDDFFESKGFSVASNGINGTVNYSKQCNILLKRGRHELIPVMLSMATLFKND</sequence>
<gene>
    <name evidence="1" type="ORF">MGAL_10B006015</name>
</gene>
<dbReference type="EMBL" id="UYJE01002922">
    <property type="protein sequence ID" value="VDI14942.1"/>
    <property type="molecule type" value="Genomic_DNA"/>
</dbReference>
<organism evidence="1 2">
    <name type="scientific">Mytilus galloprovincialis</name>
    <name type="common">Mediterranean mussel</name>
    <dbReference type="NCBI Taxonomy" id="29158"/>
    <lineage>
        <taxon>Eukaryota</taxon>
        <taxon>Metazoa</taxon>
        <taxon>Spiralia</taxon>
        <taxon>Lophotrochozoa</taxon>
        <taxon>Mollusca</taxon>
        <taxon>Bivalvia</taxon>
        <taxon>Autobranchia</taxon>
        <taxon>Pteriomorphia</taxon>
        <taxon>Mytilida</taxon>
        <taxon>Mytiloidea</taxon>
        <taxon>Mytilidae</taxon>
        <taxon>Mytilinae</taxon>
        <taxon>Mytilus</taxon>
    </lineage>
</organism>
<protein>
    <submittedName>
        <fullName evidence="1">Uncharacterized protein</fullName>
    </submittedName>
</protein>